<gene>
    <name evidence="2" type="ORF">ANCDUO_18796</name>
</gene>
<evidence type="ECO:0000313" key="3">
    <source>
        <dbReference type="Proteomes" id="UP000054047"/>
    </source>
</evidence>
<evidence type="ECO:0000313" key="2">
    <source>
        <dbReference type="EMBL" id="KIH51120.1"/>
    </source>
</evidence>
<keyword evidence="3" id="KW-1185">Reference proteome</keyword>
<protein>
    <submittedName>
        <fullName evidence="2">Uncharacterized protein</fullName>
    </submittedName>
</protein>
<dbReference type="Proteomes" id="UP000054047">
    <property type="component" value="Unassembled WGS sequence"/>
</dbReference>
<feature type="compositionally biased region" description="Basic and acidic residues" evidence="1">
    <location>
        <begin position="55"/>
        <end position="64"/>
    </location>
</feature>
<reference evidence="2 3" key="1">
    <citation type="submission" date="2013-12" db="EMBL/GenBank/DDBJ databases">
        <title>Draft genome of the parsitic nematode Ancylostoma duodenale.</title>
        <authorList>
            <person name="Mitreva M."/>
        </authorList>
    </citation>
    <scope>NUCLEOTIDE SEQUENCE [LARGE SCALE GENOMIC DNA]</scope>
    <source>
        <strain evidence="2 3">Zhejiang</strain>
    </source>
</reference>
<accession>A0A0C2FRB9</accession>
<proteinExistence type="predicted"/>
<feature type="region of interest" description="Disordered" evidence="1">
    <location>
        <begin position="46"/>
        <end position="107"/>
    </location>
</feature>
<dbReference type="EMBL" id="KN747592">
    <property type="protein sequence ID" value="KIH51120.1"/>
    <property type="molecule type" value="Genomic_DNA"/>
</dbReference>
<feature type="compositionally biased region" description="Basic residues" evidence="1">
    <location>
        <begin position="1"/>
        <end position="22"/>
    </location>
</feature>
<feature type="compositionally biased region" description="Pro residues" evidence="1">
    <location>
        <begin position="84"/>
        <end position="104"/>
    </location>
</feature>
<evidence type="ECO:0000256" key="1">
    <source>
        <dbReference type="SAM" id="MobiDB-lite"/>
    </source>
</evidence>
<organism evidence="2 3">
    <name type="scientific">Ancylostoma duodenale</name>
    <dbReference type="NCBI Taxonomy" id="51022"/>
    <lineage>
        <taxon>Eukaryota</taxon>
        <taxon>Metazoa</taxon>
        <taxon>Ecdysozoa</taxon>
        <taxon>Nematoda</taxon>
        <taxon>Chromadorea</taxon>
        <taxon>Rhabditida</taxon>
        <taxon>Rhabditina</taxon>
        <taxon>Rhabditomorpha</taxon>
        <taxon>Strongyloidea</taxon>
        <taxon>Ancylostomatidae</taxon>
        <taxon>Ancylostomatinae</taxon>
        <taxon>Ancylostoma</taxon>
    </lineage>
</organism>
<dbReference type="AlphaFoldDB" id="A0A0C2FRB9"/>
<feature type="region of interest" description="Disordered" evidence="1">
    <location>
        <begin position="1"/>
        <end position="27"/>
    </location>
</feature>
<feature type="non-terminal residue" evidence="2">
    <location>
        <position position="1"/>
    </location>
</feature>
<sequence length="156" mass="17012">HRRPHPHGQRPMKPRPGPRRFRLHPEASFGEAKGIVVVAAAGSARGARVGRSVSHSHESEELRPMTRPRPVVQPAPTMTKPVVQPAPPMAQPATPMPAPVPQPVKPQVQPIRPLPGSHYFLSRAISTNSLRPTCNSYLLRTFAVALPPSRVLLQGE</sequence>
<name>A0A0C2FRB9_9BILA</name>